<accession>A0A8W8LJY4</accession>
<sequence length="91" mass="10418">MMLGTYYEPTTANLNRFKKYDCSCKVEVNIPEQPFFGEPAPIGDKCVITEREYNCHFNEGYCARRPSDSYGPRSPCQWVAPTTPCPQLSDR</sequence>
<dbReference type="AlphaFoldDB" id="A0A8W8LJY4"/>
<dbReference type="Proteomes" id="UP000005408">
    <property type="component" value="Unassembled WGS sequence"/>
</dbReference>
<protein>
    <submittedName>
        <fullName evidence="1">Uncharacterized protein</fullName>
    </submittedName>
</protein>
<proteinExistence type="predicted"/>
<organism evidence="1 2">
    <name type="scientific">Magallana gigas</name>
    <name type="common">Pacific oyster</name>
    <name type="synonym">Crassostrea gigas</name>
    <dbReference type="NCBI Taxonomy" id="29159"/>
    <lineage>
        <taxon>Eukaryota</taxon>
        <taxon>Metazoa</taxon>
        <taxon>Spiralia</taxon>
        <taxon>Lophotrochozoa</taxon>
        <taxon>Mollusca</taxon>
        <taxon>Bivalvia</taxon>
        <taxon>Autobranchia</taxon>
        <taxon>Pteriomorphia</taxon>
        <taxon>Ostreida</taxon>
        <taxon>Ostreoidea</taxon>
        <taxon>Ostreidae</taxon>
        <taxon>Magallana</taxon>
    </lineage>
</organism>
<dbReference type="EnsemblMetazoa" id="G28371.1">
    <property type="protein sequence ID" value="G28371.1:cds"/>
    <property type="gene ID" value="G28371"/>
</dbReference>
<name>A0A8W8LJY4_MAGGI</name>
<evidence type="ECO:0000313" key="1">
    <source>
        <dbReference type="EnsemblMetazoa" id="G28371.1:cds"/>
    </source>
</evidence>
<keyword evidence="2" id="KW-1185">Reference proteome</keyword>
<evidence type="ECO:0000313" key="2">
    <source>
        <dbReference type="Proteomes" id="UP000005408"/>
    </source>
</evidence>
<reference evidence="1" key="1">
    <citation type="submission" date="2022-08" db="UniProtKB">
        <authorList>
            <consortium name="EnsemblMetazoa"/>
        </authorList>
    </citation>
    <scope>IDENTIFICATION</scope>
    <source>
        <strain evidence="1">05x7-T-G4-1.051#20</strain>
    </source>
</reference>